<sequence length="330" mass="37946">MDFKRGKKKTLSLEKAFGDKQKAQEFREILDQVEGKVSTTFEILYSDVLREIFDFVGSFNGASIKVPSAVLTSGYVDGRRLFEMATQQYGANNMFHHISPRAGTHAVHNSVLESVELLNQLFNKNYHSFDDVASDPITKNPNLTKKVVIWFERAESISATFMKTFVETLTERKLPIAFIFCASTNPNIVQGRCTRNSCAVMAFRLFKFDQSDKLLSQVLSDTFLNEEMWLELDGNILDTLCWRFNYESYTIERFLSSISVALLFHFAKPKTSKKNWAPEAQLFTTAYWKMLELLYSLTSGPNFEGSSFQAFYELHIKVQEGKLFDSERFK</sequence>
<evidence type="ECO:0000313" key="3">
    <source>
        <dbReference type="Proteomes" id="UP000298663"/>
    </source>
</evidence>
<dbReference type="Pfam" id="PF07034">
    <property type="entry name" value="ORC3_N"/>
    <property type="match status" value="1"/>
</dbReference>
<comment type="caution">
    <text evidence="2">The sequence shown here is derived from an EMBL/GenBank/DDBJ whole genome shotgun (WGS) entry which is preliminary data.</text>
</comment>
<dbReference type="GO" id="GO:0031261">
    <property type="term" value="C:DNA replication preinitiation complex"/>
    <property type="evidence" value="ECO:0007669"/>
    <property type="project" value="TreeGrafter"/>
</dbReference>
<dbReference type="PANTHER" id="PTHR12748">
    <property type="entry name" value="ORIGIN RECOGNITION COMPLEX SUBUNIT 3"/>
    <property type="match status" value="1"/>
</dbReference>
<evidence type="ECO:0000313" key="2">
    <source>
        <dbReference type="EMBL" id="TKR76196.1"/>
    </source>
</evidence>
<keyword evidence="3" id="KW-1185">Reference proteome</keyword>
<dbReference type="InterPro" id="IPR020795">
    <property type="entry name" value="ORC3"/>
</dbReference>
<proteinExistence type="predicted"/>
<dbReference type="GO" id="GO:0003688">
    <property type="term" value="F:DNA replication origin binding"/>
    <property type="evidence" value="ECO:0007669"/>
    <property type="project" value="TreeGrafter"/>
</dbReference>
<reference evidence="2 3" key="2">
    <citation type="journal article" date="2019" name="G3 (Bethesda)">
        <title>Hybrid Assembly of the Genome of the Entomopathogenic Nematode Steinernema carpocapsae Identifies the X-Chromosome.</title>
        <authorList>
            <person name="Serra L."/>
            <person name="Macchietto M."/>
            <person name="Macias-Munoz A."/>
            <person name="McGill C.J."/>
            <person name="Rodriguez I.M."/>
            <person name="Rodriguez B."/>
            <person name="Murad R."/>
            <person name="Mortazavi A."/>
        </authorList>
    </citation>
    <scope>NUCLEOTIDE SEQUENCE [LARGE SCALE GENOMIC DNA]</scope>
    <source>
        <strain evidence="2 3">ALL</strain>
    </source>
</reference>
<dbReference type="PANTHER" id="PTHR12748:SF0">
    <property type="entry name" value="ORIGIN RECOGNITION COMPLEX SUBUNIT 3"/>
    <property type="match status" value="1"/>
</dbReference>
<feature type="domain" description="Origin recognition complex subunit 3 N-terminal" evidence="1">
    <location>
        <begin position="126"/>
        <end position="267"/>
    </location>
</feature>
<name>A0A4U5N1G7_STECR</name>
<accession>A0A4U5N1G7</accession>
<dbReference type="AlphaFoldDB" id="A0A4U5N1G7"/>
<dbReference type="GO" id="GO:0005664">
    <property type="term" value="C:nuclear origin of replication recognition complex"/>
    <property type="evidence" value="ECO:0007669"/>
    <property type="project" value="InterPro"/>
</dbReference>
<reference evidence="2 3" key="1">
    <citation type="journal article" date="2015" name="Genome Biol.">
        <title>Comparative genomics of Steinernema reveals deeply conserved gene regulatory networks.</title>
        <authorList>
            <person name="Dillman A.R."/>
            <person name="Macchietto M."/>
            <person name="Porter C.F."/>
            <person name="Rogers A."/>
            <person name="Williams B."/>
            <person name="Antoshechkin I."/>
            <person name="Lee M.M."/>
            <person name="Goodwin Z."/>
            <person name="Lu X."/>
            <person name="Lewis E.E."/>
            <person name="Goodrich-Blair H."/>
            <person name="Stock S.P."/>
            <person name="Adams B.J."/>
            <person name="Sternberg P.W."/>
            <person name="Mortazavi A."/>
        </authorList>
    </citation>
    <scope>NUCLEOTIDE SEQUENCE [LARGE SCALE GENOMIC DNA]</scope>
    <source>
        <strain evidence="2 3">ALL</strain>
    </source>
</reference>
<dbReference type="InterPro" id="IPR045667">
    <property type="entry name" value="ORC3_N"/>
</dbReference>
<dbReference type="Proteomes" id="UP000298663">
    <property type="component" value="Unassembled WGS sequence"/>
</dbReference>
<dbReference type="GO" id="GO:0005656">
    <property type="term" value="C:nuclear pre-replicative complex"/>
    <property type="evidence" value="ECO:0007669"/>
    <property type="project" value="TreeGrafter"/>
</dbReference>
<protein>
    <recommendedName>
        <fullName evidence="1">Origin recognition complex subunit 3 N-terminal domain-containing protein</fullName>
    </recommendedName>
</protein>
<dbReference type="EMBL" id="AZBU02000005">
    <property type="protein sequence ID" value="TKR76196.1"/>
    <property type="molecule type" value="Genomic_DNA"/>
</dbReference>
<dbReference type="GO" id="GO:0006270">
    <property type="term" value="P:DNA replication initiation"/>
    <property type="evidence" value="ECO:0007669"/>
    <property type="project" value="TreeGrafter"/>
</dbReference>
<evidence type="ECO:0000259" key="1">
    <source>
        <dbReference type="Pfam" id="PF07034"/>
    </source>
</evidence>
<gene>
    <name evidence="2" type="ORF">L596_017370</name>
</gene>
<organism evidence="2 3">
    <name type="scientific">Steinernema carpocapsae</name>
    <name type="common">Entomopathogenic nematode</name>
    <dbReference type="NCBI Taxonomy" id="34508"/>
    <lineage>
        <taxon>Eukaryota</taxon>
        <taxon>Metazoa</taxon>
        <taxon>Ecdysozoa</taxon>
        <taxon>Nematoda</taxon>
        <taxon>Chromadorea</taxon>
        <taxon>Rhabditida</taxon>
        <taxon>Tylenchina</taxon>
        <taxon>Panagrolaimomorpha</taxon>
        <taxon>Strongyloidoidea</taxon>
        <taxon>Steinernematidae</taxon>
        <taxon>Steinernema</taxon>
    </lineage>
</organism>